<keyword evidence="2" id="KW-1133">Transmembrane helix</keyword>
<organism evidence="3 4">
    <name type="scientific">Naegleria fowleri</name>
    <name type="common">Brain eating amoeba</name>
    <dbReference type="NCBI Taxonomy" id="5763"/>
    <lineage>
        <taxon>Eukaryota</taxon>
        <taxon>Discoba</taxon>
        <taxon>Heterolobosea</taxon>
        <taxon>Tetramitia</taxon>
        <taxon>Eutetramitia</taxon>
        <taxon>Vahlkampfiidae</taxon>
        <taxon>Naegleria</taxon>
    </lineage>
</organism>
<feature type="transmembrane region" description="Helical" evidence="2">
    <location>
        <begin position="164"/>
        <end position="182"/>
    </location>
</feature>
<sequence length="315" mass="34678">MSLQQPPQQDWMESNFDEQVSLMEDQQQKGSSTSSDINGNNNNRIGASADSSFGGDDDDFSNSLQFQFAKSMLQSTTSKVVPSWFSFGFLKPYFIGLDEKQALQRMIQTVFKPLQPMISHMDDPDLFIPVVAVFSLAILLDFQMKFFNVHVNEGTLLGTSLFSSFVYWIASSAFFFVVGLVLGCNMSIISLLCITGYQLIPLCAIQFCSLIYSGLSGGSTSNVLFYLLYFTLALSGSINYGLSFFVKTAGTTSLNDGTTRVAKKTNGMIMCGLAIFIHMVYIFWVSTVFQAATKAINQAIGGVDELTTRSSLSQE</sequence>
<dbReference type="VEuPathDB" id="AmoebaDB:NfTy_084360"/>
<dbReference type="VEuPathDB" id="AmoebaDB:FDP41_004318"/>
<accession>A0A6A5BU24</accession>
<protein>
    <submittedName>
        <fullName evidence="3">Uncharacterized protein</fullName>
    </submittedName>
</protein>
<proteinExistence type="predicted"/>
<evidence type="ECO:0000256" key="2">
    <source>
        <dbReference type="SAM" id="Phobius"/>
    </source>
</evidence>
<keyword evidence="2" id="KW-0472">Membrane</keyword>
<comment type="caution">
    <text evidence="3">The sequence shown here is derived from an EMBL/GenBank/DDBJ whole genome shotgun (WGS) entry which is preliminary data.</text>
</comment>
<dbReference type="GeneID" id="68111536"/>
<feature type="transmembrane region" description="Helical" evidence="2">
    <location>
        <begin position="189"/>
        <end position="212"/>
    </location>
</feature>
<feature type="transmembrane region" description="Helical" evidence="2">
    <location>
        <begin position="126"/>
        <end position="144"/>
    </location>
</feature>
<feature type="compositionally biased region" description="Polar residues" evidence="1">
    <location>
        <begin position="24"/>
        <end position="45"/>
    </location>
</feature>
<feature type="transmembrane region" description="Helical" evidence="2">
    <location>
        <begin position="224"/>
        <end position="246"/>
    </location>
</feature>
<dbReference type="OMA" id="LQPMISH"/>
<gene>
    <name evidence="3" type="ORF">FDP41_004318</name>
</gene>
<dbReference type="AlphaFoldDB" id="A0A6A5BU24"/>
<dbReference type="RefSeq" id="XP_044561132.1">
    <property type="nucleotide sequence ID" value="XM_044707719.1"/>
</dbReference>
<name>A0A6A5BU24_NAEFO</name>
<dbReference type="VEuPathDB" id="AmoebaDB:NF0066120"/>
<dbReference type="OrthoDB" id="10256463at2759"/>
<evidence type="ECO:0000313" key="3">
    <source>
        <dbReference type="EMBL" id="KAF0976419.1"/>
    </source>
</evidence>
<keyword evidence="2" id="KW-0812">Transmembrane</keyword>
<feature type="region of interest" description="Disordered" evidence="1">
    <location>
        <begin position="1"/>
        <end position="52"/>
    </location>
</feature>
<dbReference type="Proteomes" id="UP000444721">
    <property type="component" value="Unassembled WGS sequence"/>
</dbReference>
<keyword evidence="4" id="KW-1185">Reference proteome</keyword>
<evidence type="ECO:0000313" key="4">
    <source>
        <dbReference type="Proteomes" id="UP000444721"/>
    </source>
</evidence>
<feature type="transmembrane region" description="Helical" evidence="2">
    <location>
        <begin position="267"/>
        <end position="284"/>
    </location>
</feature>
<dbReference type="EMBL" id="VFQX01000037">
    <property type="protein sequence ID" value="KAF0976419.1"/>
    <property type="molecule type" value="Genomic_DNA"/>
</dbReference>
<feature type="compositionally biased region" description="Polar residues" evidence="1">
    <location>
        <begin position="1"/>
        <end position="12"/>
    </location>
</feature>
<evidence type="ECO:0000256" key="1">
    <source>
        <dbReference type="SAM" id="MobiDB-lite"/>
    </source>
</evidence>
<reference evidence="3 4" key="1">
    <citation type="journal article" date="2019" name="Sci. Rep.">
        <title>Nanopore sequencing improves the draft genome of the human pathogenic amoeba Naegleria fowleri.</title>
        <authorList>
            <person name="Liechti N."/>
            <person name="Schurch N."/>
            <person name="Bruggmann R."/>
            <person name="Wittwer M."/>
        </authorList>
    </citation>
    <scope>NUCLEOTIDE SEQUENCE [LARGE SCALE GENOMIC DNA]</scope>
    <source>
        <strain evidence="3 4">ATCC 30894</strain>
    </source>
</reference>